<dbReference type="RefSeq" id="WP_053410392.1">
    <property type="nucleotide sequence ID" value="NZ_LHPI01000019.1"/>
</dbReference>
<keyword evidence="3" id="KW-1185">Reference proteome</keyword>
<dbReference type="EMBL" id="LHPI01000019">
    <property type="protein sequence ID" value="KOO06317.1"/>
    <property type="molecule type" value="Genomic_DNA"/>
</dbReference>
<evidence type="ECO:0000313" key="3">
    <source>
        <dbReference type="Proteomes" id="UP000037530"/>
    </source>
</evidence>
<dbReference type="InterPro" id="IPR052340">
    <property type="entry name" value="RNase_Y/CdgJ"/>
</dbReference>
<dbReference type="SUPFAM" id="SSF109604">
    <property type="entry name" value="HD-domain/PDEase-like"/>
    <property type="match status" value="1"/>
</dbReference>
<dbReference type="InterPro" id="IPR013976">
    <property type="entry name" value="HDOD"/>
</dbReference>
<reference evidence="3" key="1">
    <citation type="submission" date="2015-08" db="EMBL/GenBank/DDBJ databases">
        <title>Vibrio galatheae sp. nov., a novel member of the Vibrionaceae family isolated from the Solomon Islands.</title>
        <authorList>
            <person name="Giubergia S."/>
            <person name="Machado H."/>
            <person name="Mateiu R.V."/>
            <person name="Gram L."/>
        </authorList>
    </citation>
    <scope>NUCLEOTIDE SEQUENCE [LARGE SCALE GENOMIC DNA]</scope>
    <source>
        <strain evidence="3">DSM 19134</strain>
    </source>
</reference>
<evidence type="ECO:0000313" key="2">
    <source>
        <dbReference type="EMBL" id="KOO06317.1"/>
    </source>
</evidence>
<dbReference type="Pfam" id="PF08668">
    <property type="entry name" value="HDOD"/>
    <property type="match status" value="1"/>
</dbReference>
<dbReference type="GO" id="GO:0016301">
    <property type="term" value="F:kinase activity"/>
    <property type="evidence" value="ECO:0007669"/>
    <property type="project" value="UniProtKB-KW"/>
</dbReference>
<gene>
    <name evidence="2" type="ORF">AKJ31_17625</name>
</gene>
<dbReference type="AlphaFoldDB" id="A0A0M0HWR3"/>
<dbReference type="STRING" id="171383.AKJ31_17625"/>
<protein>
    <submittedName>
        <fullName evidence="2">Histidine kinase</fullName>
    </submittedName>
</protein>
<proteinExistence type="predicted"/>
<keyword evidence="2" id="KW-0418">Kinase</keyword>
<feature type="domain" description="HDOD" evidence="1">
    <location>
        <begin position="13"/>
        <end position="204"/>
    </location>
</feature>
<dbReference type="Gene3D" id="1.10.3210.10">
    <property type="entry name" value="Hypothetical protein af1432"/>
    <property type="match status" value="1"/>
</dbReference>
<dbReference type="PATRIC" id="fig|171383.3.peg.3598"/>
<sequence length="276" mass="30479">MSQSSLILRLNELPRIQKVLQELLDMVNQDEVSFEQISEKIAMDQVLSARLLRMANSAYFGGSKTISSVNDALLRVGTGPVKTLVVASVLSSAFPKIKTLDMNRYWEDTFEVSVISSKLASASGLDENEVFTAGLLHNIGELMIHALVPEEAEEITRRVEKGADPIATQEEILDISAPSLGAKLARAWKFPDEMIDAIEHYNEPREADISPTLATTIHLARAIHQDWDALGDNALKAIYLSEHPDSRLLCLSSQFSEIIDKYRGTGRELASQMIAA</sequence>
<keyword evidence="2" id="KW-0808">Transferase</keyword>
<dbReference type="Proteomes" id="UP000037530">
    <property type="component" value="Unassembled WGS sequence"/>
</dbReference>
<name>A0A0M0HWR3_9VIBR</name>
<dbReference type="PANTHER" id="PTHR33525">
    <property type="match status" value="1"/>
</dbReference>
<organism evidence="2 3">
    <name type="scientific">Vibrio hepatarius</name>
    <dbReference type="NCBI Taxonomy" id="171383"/>
    <lineage>
        <taxon>Bacteria</taxon>
        <taxon>Pseudomonadati</taxon>
        <taxon>Pseudomonadota</taxon>
        <taxon>Gammaproteobacteria</taxon>
        <taxon>Vibrionales</taxon>
        <taxon>Vibrionaceae</taxon>
        <taxon>Vibrio</taxon>
        <taxon>Vibrio oreintalis group</taxon>
    </lineage>
</organism>
<dbReference type="PANTHER" id="PTHR33525:SF6">
    <property type="entry name" value="HDOD DOMAIN-CONTAINING PROTEIN"/>
    <property type="match status" value="1"/>
</dbReference>
<comment type="caution">
    <text evidence="2">The sequence shown here is derived from an EMBL/GenBank/DDBJ whole genome shotgun (WGS) entry which is preliminary data.</text>
</comment>
<dbReference type="OrthoDB" id="9770715at2"/>
<accession>A0A0M0HWR3</accession>
<evidence type="ECO:0000259" key="1">
    <source>
        <dbReference type="PROSITE" id="PS51833"/>
    </source>
</evidence>
<dbReference type="PROSITE" id="PS51833">
    <property type="entry name" value="HDOD"/>
    <property type="match status" value="1"/>
</dbReference>